<evidence type="ECO:0000256" key="8">
    <source>
        <dbReference type="SAM" id="MobiDB-lite"/>
    </source>
</evidence>
<evidence type="ECO:0000256" key="5">
    <source>
        <dbReference type="ARBA" id="ARBA00022723"/>
    </source>
</evidence>
<keyword evidence="5" id="KW-0479">Metal-binding</keyword>
<dbReference type="InterPro" id="IPR012337">
    <property type="entry name" value="RNaseH-like_sf"/>
</dbReference>
<dbReference type="Pfam" id="PF01693">
    <property type="entry name" value="Cauli_VI"/>
    <property type="match status" value="1"/>
</dbReference>
<feature type="region of interest" description="Disordered" evidence="8">
    <location>
        <begin position="352"/>
        <end position="379"/>
    </location>
</feature>
<dbReference type="Pfam" id="PF00075">
    <property type="entry name" value="RNase_H"/>
    <property type="match status" value="1"/>
</dbReference>
<dbReference type="InterPro" id="IPR011320">
    <property type="entry name" value="RNase_H1_N"/>
</dbReference>
<evidence type="ECO:0000313" key="10">
    <source>
        <dbReference type="EMBL" id="OJT12388.1"/>
    </source>
</evidence>
<dbReference type="OrthoDB" id="245563at2759"/>
<dbReference type="CDD" id="cd09280">
    <property type="entry name" value="RNase_HI_eukaryote_like"/>
    <property type="match status" value="1"/>
</dbReference>
<protein>
    <recommendedName>
        <fullName evidence="3">ribonuclease H</fullName>
        <ecNumber evidence="3">3.1.26.4</ecNumber>
    </recommendedName>
</protein>
<feature type="compositionally biased region" description="Low complexity" evidence="8">
    <location>
        <begin position="357"/>
        <end position="377"/>
    </location>
</feature>
<keyword evidence="11" id="KW-1185">Reference proteome</keyword>
<dbReference type="InterPro" id="IPR050092">
    <property type="entry name" value="RNase_H"/>
</dbReference>
<dbReference type="AlphaFoldDB" id="A0A1M2VXS1"/>
<comment type="caution">
    <text evidence="10">The sequence shown here is derived from an EMBL/GenBank/DDBJ whole genome shotgun (WGS) entry which is preliminary data.</text>
</comment>
<feature type="non-terminal residue" evidence="10">
    <location>
        <position position="1"/>
    </location>
</feature>
<dbReference type="InterPro" id="IPR036397">
    <property type="entry name" value="RNaseH_sf"/>
</dbReference>
<gene>
    <name evidence="10" type="ORF">TRAPUB_11090</name>
</gene>
<reference evidence="10 11" key="1">
    <citation type="submission" date="2016-10" db="EMBL/GenBank/DDBJ databases">
        <title>Genome sequence of the basidiomycete white-rot fungus Trametes pubescens.</title>
        <authorList>
            <person name="Makela M.R."/>
            <person name="Granchi Z."/>
            <person name="Peng M."/>
            <person name="De Vries R.P."/>
            <person name="Grigoriev I."/>
            <person name="Riley R."/>
            <person name="Hilden K."/>
        </authorList>
    </citation>
    <scope>NUCLEOTIDE SEQUENCE [LARGE SCALE GENOMIC DNA]</scope>
    <source>
        <strain evidence="10 11">FBCC735</strain>
    </source>
</reference>
<dbReference type="Gene3D" id="3.30.420.10">
    <property type="entry name" value="Ribonuclease H-like superfamily/Ribonuclease H"/>
    <property type="match status" value="1"/>
</dbReference>
<keyword evidence="6" id="KW-0255">Endonuclease</keyword>
<evidence type="ECO:0000256" key="1">
    <source>
        <dbReference type="ARBA" id="ARBA00000077"/>
    </source>
</evidence>
<dbReference type="PANTHER" id="PTHR10642:SF26">
    <property type="entry name" value="RIBONUCLEASE H1"/>
    <property type="match status" value="1"/>
</dbReference>
<dbReference type="InterPro" id="IPR002156">
    <property type="entry name" value="RNaseH_domain"/>
</dbReference>
<dbReference type="EMBL" id="MNAD01000491">
    <property type="protein sequence ID" value="OJT12388.1"/>
    <property type="molecule type" value="Genomic_DNA"/>
</dbReference>
<evidence type="ECO:0000256" key="3">
    <source>
        <dbReference type="ARBA" id="ARBA00012180"/>
    </source>
</evidence>
<evidence type="ECO:0000256" key="2">
    <source>
        <dbReference type="ARBA" id="ARBA00005300"/>
    </source>
</evidence>
<keyword evidence="4" id="KW-0540">Nuclease</keyword>
<dbReference type="PROSITE" id="PS50879">
    <property type="entry name" value="RNASE_H_1"/>
    <property type="match status" value="1"/>
</dbReference>
<dbReference type="GO" id="GO:0043137">
    <property type="term" value="P:DNA replication, removal of RNA primer"/>
    <property type="evidence" value="ECO:0007669"/>
    <property type="project" value="TreeGrafter"/>
</dbReference>
<name>A0A1M2VXS1_TRAPU</name>
<dbReference type="GO" id="GO:0003676">
    <property type="term" value="F:nucleic acid binding"/>
    <property type="evidence" value="ECO:0007669"/>
    <property type="project" value="InterPro"/>
</dbReference>
<dbReference type="Proteomes" id="UP000184267">
    <property type="component" value="Unassembled WGS sequence"/>
</dbReference>
<proteinExistence type="inferred from homology"/>
<accession>A0A1M2VXS1</accession>
<dbReference type="InterPro" id="IPR037056">
    <property type="entry name" value="RNase_H1_N_sf"/>
</dbReference>
<evidence type="ECO:0000256" key="6">
    <source>
        <dbReference type="ARBA" id="ARBA00022759"/>
    </source>
</evidence>
<dbReference type="OMA" id="NTCERCP"/>
<dbReference type="Gene3D" id="3.40.970.10">
    <property type="entry name" value="Ribonuclease H1, N-terminal domain"/>
    <property type="match status" value="1"/>
</dbReference>
<dbReference type="SUPFAM" id="SSF53098">
    <property type="entry name" value="Ribonuclease H-like"/>
    <property type="match status" value="1"/>
</dbReference>
<sequence length="420" mass="45094">TDCKAQILNYNGAKYKKFPNPSEAETWIQSNVGSDVARAAMETFMASNATFRTDLLPQTVPETHAAPLAVSTAVGASSSAASTGGSLALQSTTVAATSHSKSFAQPAEGQPWIVYTDGSCQGNGTPSAVAGIGIWWGKDDSRNTCERCPGDQTNNRAELIAIIRVLETAPIDERALVIKTDSSYSIKSLTEWLPNWKRNGWKGSSGKPILNVPLIKYADALLQERRESAKQPVELVKVRGHSGEEGNEGADRLANVGATMPAVPDRDWADLVEQTRARVNMVHPAPEAAIMQDTARRDVPIAQAAFTDGNTGKQPQFGVPSPAPPEIRAVENVIKDVHPPEPAAADRRVVVPRRTKPASAAKPSVSAAAAKAPSLPSNTQDIVYGDRNIVISPEEWELYAACFLSDDEFLEEAERQGVYE</sequence>
<comment type="similarity">
    <text evidence="2">Belongs to the RNase H family.</text>
</comment>
<evidence type="ECO:0000313" key="11">
    <source>
        <dbReference type="Proteomes" id="UP000184267"/>
    </source>
</evidence>
<dbReference type="GO" id="GO:0004523">
    <property type="term" value="F:RNA-DNA hybrid ribonuclease activity"/>
    <property type="evidence" value="ECO:0007669"/>
    <property type="project" value="UniProtKB-EC"/>
</dbReference>
<keyword evidence="7" id="KW-0378">Hydrolase</keyword>
<evidence type="ECO:0000259" key="9">
    <source>
        <dbReference type="PROSITE" id="PS50879"/>
    </source>
</evidence>
<evidence type="ECO:0000256" key="7">
    <source>
        <dbReference type="ARBA" id="ARBA00022801"/>
    </source>
</evidence>
<dbReference type="EC" id="3.1.26.4" evidence="3"/>
<dbReference type="GO" id="GO:0046872">
    <property type="term" value="F:metal ion binding"/>
    <property type="evidence" value="ECO:0007669"/>
    <property type="project" value="UniProtKB-KW"/>
</dbReference>
<organism evidence="10 11">
    <name type="scientific">Trametes pubescens</name>
    <name type="common">White-rot fungus</name>
    <dbReference type="NCBI Taxonomy" id="154538"/>
    <lineage>
        <taxon>Eukaryota</taxon>
        <taxon>Fungi</taxon>
        <taxon>Dikarya</taxon>
        <taxon>Basidiomycota</taxon>
        <taxon>Agaricomycotina</taxon>
        <taxon>Agaricomycetes</taxon>
        <taxon>Polyporales</taxon>
        <taxon>Polyporaceae</taxon>
        <taxon>Trametes</taxon>
    </lineage>
</organism>
<dbReference type="STRING" id="154538.A0A1M2VXS1"/>
<evidence type="ECO:0000256" key="4">
    <source>
        <dbReference type="ARBA" id="ARBA00022722"/>
    </source>
</evidence>
<comment type="catalytic activity">
    <reaction evidence="1">
        <text>Endonucleolytic cleavage to 5'-phosphomonoester.</text>
        <dbReference type="EC" id="3.1.26.4"/>
    </reaction>
</comment>
<dbReference type="PANTHER" id="PTHR10642">
    <property type="entry name" value="RIBONUCLEASE H1"/>
    <property type="match status" value="1"/>
</dbReference>
<feature type="domain" description="RNase H type-1" evidence="9">
    <location>
        <begin position="108"/>
        <end position="259"/>
    </location>
</feature>